<dbReference type="AlphaFoldDB" id="A0A7H1B320"/>
<dbReference type="KEGG" id="sxn:IAG42_05475"/>
<dbReference type="EMBL" id="CP061281">
    <property type="protein sequence ID" value="QNS03125.1"/>
    <property type="molecule type" value="Genomic_DNA"/>
</dbReference>
<dbReference type="PANTHER" id="PTHR36151">
    <property type="entry name" value="BLR2777 PROTEIN"/>
    <property type="match status" value="1"/>
</dbReference>
<name>A0A7H1B320_9ACTN</name>
<dbReference type="GO" id="GO:0016491">
    <property type="term" value="F:oxidoreductase activity"/>
    <property type="evidence" value="ECO:0007669"/>
    <property type="project" value="InterPro"/>
</dbReference>
<reference evidence="3 4" key="1">
    <citation type="submission" date="2020-09" db="EMBL/GenBank/DDBJ databases">
        <title>A novel species.</title>
        <authorList>
            <person name="Gao J."/>
        </authorList>
    </citation>
    <scope>NUCLEOTIDE SEQUENCE [LARGE SCALE GENOMIC DNA]</scope>
    <source>
        <strain evidence="3 4">CRXT-Y-14</strain>
    </source>
</reference>
<gene>
    <name evidence="3" type="ORF">IAG42_05475</name>
</gene>
<evidence type="ECO:0000313" key="4">
    <source>
        <dbReference type="Proteomes" id="UP000516428"/>
    </source>
</evidence>
<dbReference type="PANTHER" id="PTHR36151:SF3">
    <property type="entry name" value="ER-BOUND OXYGENASE MPAB_MPAB'_RUBBER OXYGENASE CATALYTIC DOMAIN-CONTAINING PROTEIN"/>
    <property type="match status" value="1"/>
</dbReference>
<dbReference type="Proteomes" id="UP000516428">
    <property type="component" value="Chromosome"/>
</dbReference>
<dbReference type="InterPro" id="IPR018713">
    <property type="entry name" value="MPAB/Lcp_cat_dom"/>
</dbReference>
<feature type="domain" description="ER-bound oxygenase mpaB/mpaB'/Rubber oxygenase catalytic" evidence="2">
    <location>
        <begin position="24"/>
        <end position="257"/>
    </location>
</feature>
<dbReference type="RefSeq" id="WP_188335879.1">
    <property type="nucleotide sequence ID" value="NZ_CP061281.1"/>
</dbReference>
<protein>
    <submittedName>
        <fullName evidence="3">DUF2236 domain-containing protein</fullName>
    </submittedName>
</protein>
<keyword evidence="4" id="KW-1185">Reference proteome</keyword>
<organism evidence="3 4">
    <name type="scientific">Streptomyces xanthii</name>
    <dbReference type="NCBI Taxonomy" id="2768069"/>
    <lineage>
        <taxon>Bacteria</taxon>
        <taxon>Bacillati</taxon>
        <taxon>Actinomycetota</taxon>
        <taxon>Actinomycetes</taxon>
        <taxon>Kitasatosporales</taxon>
        <taxon>Streptomycetaceae</taxon>
        <taxon>Streptomyces</taxon>
    </lineage>
</organism>
<evidence type="ECO:0000313" key="3">
    <source>
        <dbReference type="EMBL" id="QNS03125.1"/>
    </source>
</evidence>
<evidence type="ECO:0000259" key="2">
    <source>
        <dbReference type="Pfam" id="PF09995"/>
    </source>
</evidence>
<proteinExistence type="predicted"/>
<evidence type="ECO:0000256" key="1">
    <source>
        <dbReference type="SAM" id="MobiDB-lite"/>
    </source>
</evidence>
<feature type="region of interest" description="Disordered" evidence="1">
    <location>
        <begin position="1"/>
        <end position="23"/>
    </location>
</feature>
<accession>A0A7H1B320</accession>
<feature type="compositionally biased region" description="Pro residues" evidence="1">
    <location>
        <begin position="9"/>
        <end position="20"/>
    </location>
</feature>
<sequence length="295" mass="33074">MTQHEPDIPSGPDPSPPPPGGILWDTAGDIRSLLALPAAFVLQVAHPAVGAGVDDHSVFRTDPWGRGARSLNSVLLWVYGGEAAVEEGRRLRRVHRTVRGTDPSGRRYHALTPAYYAWVHATGYPVARYARRYFARPFTAEEDERFYAEWLMVGRILGIRDRDMPQTTADFWPYYHRMLALEIAPNAVVSELTSAHRALPAPPGAARLVWPLVRPLLVRGLRFLSVGLLPPEARDALGLPWSPRDERRLRRFAALVRLTVPHLPERLRYLSVAREARSESRVRAGGGWSRSSPRP</sequence>
<dbReference type="Pfam" id="PF09995">
    <property type="entry name" value="MPAB_Lcp_cat"/>
    <property type="match status" value="1"/>
</dbReference>